<dbReference type="AlphaFoldDB" id="A0A3D8ITR0"/>
<evidence type="ECO:0000313" key="6">
    <source>
        <dbReference type="EMBL" id="RDU68413.1"/>
    </source>
</evidence>
<dbReference type="SUPFAM" id="SSF109635">
    <property type="entry name" value="DnaK suppressor protein DksA, alpha-hairpin domain"/>
    <property type="match status" value="1"/>
</dbReference>
<keyword evidence="3" id="KW-0862">Zinc</keyword>
<keyword evidence="7" id="KW-1185">Reference proteome</keyword>
<keyword evidence="1" id="KW-0479">Metal-binding</keyword>
<dbReference type="RefSeq" id="WP_115570367.1">
    <property type="nucleotide sequence ID" value="NZ_NXLT01000001.1"/>
</dbReference>
<dbReference type="NCBIfam" id="NF033459">
    <property type="entry name" value="DksA_like"/>
    <property type="match status" value="1"/>
</dbReference>
<gene>
    <name evidence="6" type="ORF">CQA54_00990</name>
</gene>
<evidence type="ECO:0000256" key="1">
    <source>
        <dbReference type="ARBA" id="ARBA00022723"/>
    </source>
</evidence>
<evidence type="ECO:0000256" key="2">
    <source>
        <dbReference type="ARBA" id="ARBA00022771"/>
    </source>
</evidence>
<dbReference type="InterPro" id="IPR020458">
    <property type="entry name" value="Znf_DskA_TraR_CS"/>
</dbReference>
<reference evidence="6 7" key="1">
    <citation type="submission" date="2018-04" db="EMBL/GenBank/DDBJ databases">
        <title>Novel Campyloabacter and Helicobacter Species and Strains.</title>
        <authorList>
            <person name="Mannion A.J."/>
            <person name="Shen Z."/>
            <person name="Fox J.G."/>
        </authorList>
    </citation>
    <scope>NUCLEOTIDE SEQUENCE [LARGE SCALE GENOMIC DNA]</scope>
    <source>
        <strain evidence="6 7">MIT 12-6600</strain>
    </source>
</reference>
<feature type="domain" description="Zinc finger DksA/TraR C4-type" evidence="5">
    <location>
        <begin position="77"/>
        <end position="110"/>
    </location>
</feature>
<dbReference type="PROSITE" id="PS51128">
    <property type="entry name" value="ZF_DKSA_2"/>
    <property type="match status" value="1"/>
</dbReference>
<accession>A0A3D8ITR0</accession>
<dbReference type="SUPFAM" id="SSF57716">
    <property type="entry name" value="Glucocorticoid receptor-like (DNA-binding domain)"/>
    <property type="match status" value="1"/>
</dbReference>
<comment type="caution">
    <text evidence="6">The sequence shown here is derived from an EMBL/GenBank/DDBJ whole genome shotgun (WGS) entry which is preliminary data.</text>
</comment>
<dbReference type="EMBL" id="NXLT01000001">
    <property type="protein sequence ID" value="RDU68413.1"/>
    <property type="molecule type" value="Genomic_DNA"/>
</dbReference>
<dbReference type="Pfam" id="PF01258">
    <property type="entry name" value="zf-dskA_traR"/>
    <property type="match status" value="1"/>
</dbReference>
<evidence type="ECO:0000259" key="5">
    <source>
        <dbReference type="Pfam" id="PF01258"/>
    </source>
</evidence>
<keyword evidence="2" id="KW-0863">Zinc-finger</keyword>
<sequence length="127" mass="15059">MDYEFFHALLTQRRQTLVDSMMEKKELMEQWYNSRLSDDSDVVAAALYETKVANIVELQKAEIDDIDYALTKIKNKTYGICEMCNDEIDIERLKFKPHAKYCIDCREHVEKTQILEQKLKTSKNNKE</sequence>
<name>A0A3D8ITR0_9HELI</name>
<dbReference type="Gene3D" id="1.20.120.910">
    <property type="entry name" value="DksA, coiled-coil domain"/>
    <property type="match status" value="1"/>
</dbReference>
<evidence type="ECO:0000313" key="7">
    <source>
        <dbReference type="Proteomes" id="UP000256514"/>
    </source>
</evidence>
<dbReference type="PROSITE" id="PS01102">
    <property type="entry name" value="ZF_DKSA_1"/>
    <property type="match status" value="1"/>
</dbReference>
<evidence type="ECO:0000256" key="4">
    <source>
        <dbReference type="PROSITE-ProRule" id="PRU00510"/>
    </source>
</evidence>
<dbReference type="InterPro" id="IPR000962">
    <property type="entry name" value="Znf_DskA_TraR"/>
</dbReference>
<dbReference type="OrthoDB" id="9803742at2"/>
<dbReference type="Proteomes" id="UP000256514">
    <property type="component" value="Unassembled WGS sequence"/>
</dbReference>
<dbReference type="PANTHER" id="PTHR33823">
    <property type="entry name" value="RNA POLYMERASE-BINDING TRANSCRIPTION FACTOR DKSA-RELATED"/>
    <property type="match status" value="1"/>
</dbReference>
<protein>
    <submittedName>
        <fullName evidence="6">RNA polymerase-binding protein DksA</fullName>
    </submittedName>
</protein>
<evidence type="ECO:0000256" key="3">
    <source>
        <dbReference type="ARBA" id="ARBA00022833"/>
    </source>
</evidence>
<proteinExistence type="predicted"/>
<organism evidence="6 7">
    <name type="scientific">Helicobacter equorum</name>
    <dbReference type="NCBI Taxonomy" id="361872"/>
    <lineage>
        <taxon>Bacteria</taxon>
        <taxon>Pseudomonadati</taxon>
        <taxon>Campylobacterota</taxon>
        <taxon>Epsilonproteobacteria</taxon>
        <taxon>Campylobacterales</taxon>
        <taxon>Helicobacteraceae</taxon>
        <taxon>Helicobacter</taxon>
    </lineage>
</organism>
<dbReference type="GO" id="GO:0008270">
    <property type="term" value="F:zinc ion binding"/>
    <property type="evidence" value="ECO:0007669"/>
    <property type="project" value="UniProtKB-KW"/>
</dbReference>
<dbReference type="InterPro" id="IPR037187">
    <property type="entry name" value="DnaK_N"/>
</dbReference>
<feature type="zinc finger region" description="dksA C4-type" evidence="4">
    <location>
        <begin position="81"/>
        <end position="105"/>
    </location>
</feature>
<dbReference type="PANTHER" id="PTHR33823:SF4">
    <property type="entry name" value="GENERAL STRESS PROTEIN 16O"/>
    <property type="match status" value="1"/>
</dbReference>